<evidence type="ECO:0000313" key="1">
    <source>
        <dbReference type="EMBL" id="SVC46097.1"/>
    </source>
</evidence>
<gene>
    <name evidence="1" type="ORF">METZ01_LOCUS298951</name>
</gene>
<organism evidence="1">
    <name type="scientific">marine metagenome</name>
    <dbReference type="NCBI Taxonomy" id="408172"/>
    <lineage>
        <taxon>unclassified sequences</taxon>
        <taxon>metagenomes</taxon>
        <taxon>ecological metagenomes</taxon>
    </lineage>
</organism>
<name>A0A382MEC8_9ZZZZ</name>
<feature type="non-terminal residue" evidence="1">
    <location>
        <position position="1"/>
    </location>
</feature>
<dbReference type="AlphaFoldDB" id="A0A382MEC8"/>
<accession>A0A382MEC8</accession>
<sequence>VKKKIGSPEVKRSGLQDHGYQEEGFVMKAHSVRLLAGVVMTLVIVAVSSCQVSPKSAGQRGARARKAGKVLPLIVSRISPAADHFYSTNEKVAVQPAFDPGMINIEEVTSYKLWLKNAVSGTWEQVAISENLPITYEAPGEGIHGFRVSVVLEGDREFLIPQGTEDAQIWFCVDNTPPVVKWTGAGKTFFFSGKSRLSL</sequence>
<feature type="non-terminal residue" evidence="1">
    <location>
        <position position="199"/>
    </location>
</feature>
<reference evidence="1" key="1">
    <citation type="submission" date="2018-05" db="EMBL/GenBank/DDBJ databases">
        <authorList>
            <person name="Lanie J.A."/>
            <person name="Ng W.-L."/>
            <person name="Kazmierczak K.M."/>
            <person name="Andrzejewski T.M."/>
            <person name="Davidsen T.M."/>
            <person name="Wayne K.J."/>
            <person name="Tettelin H."/>
            <person name="Glass J.I."/>
            <person name="Rusch D."/>
            <person name="Podicherti R."/>
            <person name="Tsui H.-C.T."/>
            <person name="Winkler M.E."/>
        </authorList>
    </citation>
    <scope>NUCLEOTIDE SEQUENCE</scope>
</reference>
<proteinExistence type="predicted"/>
<dbReference type="EMBL" id="UINC01092480">
    <property type="protein sequence ID" value="SVC46097.1"/>
    <property type="molecule type" value="Genomic_DNA"/>
</dbReference>
<protein>
    <submittedName>
        <fullName evidence="1">Uncharacterized protein</fullName>
    </submittedName>
</protein>